<evidence type="ECO:0000313" key="10">
    <source>
        <dbReference type="EMBL" id="GLL02876.1"/>
    </source>
</evidence>
<reference evidence="10" key="1">
    <citation type="journal article" date="2014" name="Int. J. Syst. Evol. Microbiol.">
        <title>Complete genome sequence of Corynebacterium casei LMG S-19264T (=DSM 44701T), isolated from a smear-ripened cheese.</title>
        <authorList>
            <consortium name="US DOE Joint Genome Institute (JGI-PGF)"/>
            <person name="Walter F."/>
            <person name="Albersmeier A."/>
            <person name="Kalinowski J."/>
            <person name="Ruckert C."/>
        </authorList>
    </citation>
    <scope>NUCLEOTIDE SEQUENCE</scope>
    <source>
        <strain evidence="10">VKM Ac-1321</strain>
    </source>
</reference>
<keyword evidence="6 8" id="KW-1133">Transmembrane helix</keyword>
<keyword evidence="7 8" id="KW-0472">Membrane</keyword>
<evidence type="ECO:0000256" key="1">
    <source>
        <dbReference type="ARBA" id="ARBA00004651"/>
    </source>
</evidence>
<feature type="transmembrane region" description="Helical" evidence="8">
    <location>
        <begin position="103"/>
        <end position="136"/>
    </location>
</feature>
<evidence type="ECO:0000256" key="3">
    <source>
        <dbReference type="ARBA" id="ARBA00022676"/>
    </source>
</evidence>
<reference evidence="10" key="2">
    <citation type="submission" date="2023-01" db="EMBL/GenBank/DDBJ databases">
        <authorList>
            <person name="Sun Q."/>
            <person name="Evtushenko L."/>
        </authorList>
    </citation>
    <scope>NUCLEOTIDE SEQUENCE</scope>
    <source>
        <strain evidence="10">VKM Ac-1321</strain>
    </source>
</reference>
<evidence type="ECO:0000256" key="6">
    <source>
        <dbReference type="ARBA" id="ARBA00022989"/>
    </source>
</evidence>
<dbReference type="PANTHER" id="PTHR33908">
    <property type="entry name" value="MANNOSYLTRANSFERASE YKCB-RELATED"/>
    <property type="match status" value="1"/>
</dbReference>
<accession>A0A9W6NN30</accession>
<feature type="transmembrane region" description="Helical" evidence="8">
    <location>
        <begin position="315"/>
        <end position="333"/>
    </location>
</feature>
<proteinExistence type="predicted"/>
<keyword evidence="11" id="KW-1185">Reference proteome</keyword>
<evidence type="ECO:0000256" key="7">
    <source>
        <dbReference type="ARBA" id="ARBA00023136"/>
    </source>
</evidence>
<feature type="transmembrane region" description="Helical" evidence="8">
    <location>
        <begin position="78"/>
        <end position="97"/>
    </location>
</feature>
<dbReference type="GO" id="GO:0016763">
    <property type="term" value="F:pentosyltransferase activity"/>
    <property type="evidence" value="ECO:0007669"/>
    <property type="project" value="TreeGrafter"/>
</dbReference>
<feature type="transmembrane region" description="Helical" evidence="8">
    <location>
        <begin position="285"/>
        <end position="303"/>
    </location>
</feature>
<name>A0A9W6NN30_9ACTN</name>
<evidence type="ECO:0000256" key="4">
    <source>
        <dbReference type="ARBA" id="ARBA00022679"/>
    </source>
</evidence>
<evidence type="ECO:0000256" key="8">
    <source>
        <dbReference type="SAM" id="Phobius"/>
    </source>
</evidence>
<dbReference type="EMBL" id="BSFP01000027">
    <property type="protein sequence ID" value="GLL02876.1"/>
    <property type="molecule type" value="Genomic_DNA"/>
</dbReference>
<comment type="caution">
    <text evidence="10">The sequence shown here is derived from an EMBL/GenBank/DDBJ whole genome shotgun (WGS) entry which is preliminary data.</text>
</comment>
<evidence type="ECO:0000259" key="9">
    <source>
        <dbReference type="Pfam" id="PF13231"/>
    </source>
</evidence>
<gene>
    <name evidence="10" type="ORF">GCM10017581_046180</name>
</gene>
<dbReference type="GO" id="GO:0010041">
    <property type="term" value="P:response to iron(III) ion"/>
    <property type="evidence" value="ECO:0007669"/>
    <property type="project" value="TreeGrafter"/>
</dbReference>
<dbReference type="PANTHER" id="PTHR33908:SF3">
    <property type="entry name" value="UNDECAPRENYL PHOSPHATE-ALPHA-4-AMINO-4-DEOXY-L-ARABINOSE ARABINOSYL TRANSFERASE"/>
    <property type="match status" value="1"/>
</dbReference>
<keyword evidence="2" id="KW-1003">Cell membrane</keyword>
<sequence>MSTAVADARPAAATDEPARRTPDWWRVAAAPAVAALIAGAILPSGRKLWTDEYVTAYAAQLSWTELFRLLRNIDLVHALYYFVMHLWVDVFGVSEIALRAPSVIAMAVAAGTLAVLGRRLAGTPTGVLAGVLFAVVPAVSRYAQEARSYAWVSALVLLSTLGLTSAVRDPRRRRWVLYGAGLVALTYLHFVALLVVPAHAVLVWYRRRSTGRAFLVTVGIAAVLAAPMAWFAKRQDDQVSWIGRDEAKVAGYPTELFGSHAVAWAIMIAGAYGAVALWQNRSKIVPFLLVWALLPPLVSYAVYPAMHIFLAKYALYTLPAWVLLAAAAIVVPLDRPGPRLLRYRRFALPAAVLVVLALGWPAQVQYRDGDTLGEPDYHAAAAYVRTQLRAGDAIAYSAPAGRANGRLPFAYELRAAGSHPHEVFQKTSGAAVGSYGGIACADPAKCVGSTERMWVVAVDAPADDPLHDFPEAQRTYLTGEFSVAGTQRFRRLQVALLLRHPEVEG</sequence>
<feature type="transmembrane region" description="Helical" evidence="8">
    <location>
        <begin position="345"/>
        <end position="362"/>
    </location>
</feature>
<comment type="subcellular location">
    <subcellularLocation>
        <location evidence="1">Cell membrane</location>
        <topology evidence="1">Multi-pass membrane protein</topology>
    </subcellularLocation>
</comment>
<feature type="transmembrane region" description="Helical" evidence="8">
    <location>
        <begin position="212"/>
        <end position="232"/>
    </location>
</feature>
<protein>
    <submittedName>
        <fullName evidence="10">Mannosyltransferase</fullName>
    </submittedName>
</protein>
<feature type="domain" description="Glycosyltransferase RgtA/B/C/D-like" evidence="9">
    <location>
        <begin position="80"/>
        <end position="230"/>
    </location>
</feature>
<evidence type="ECO:0000313" key="11">
    <source>
        <dbReference type="Proteomes" id="UP001143480"/>
    </source>
</evidence>
<organism evidence="10 11">
    <name type="scientific">Dactylosporangium matsuzakiense</name>
    <dbReference type="NCBI Taxonomy" id="53360"/>
    <lineage>
        <taxon>Bacteria</taxon>
        <taxon>Bacillati</taxon>
        <taxon>Actinomycetota</taxon>
        <taxon>Actinomycetes</taxon>
        <taxon>Micromonosporales</taxon>
        <taxon>Micromonosporaceae</taxon>
        <taxon>Dactylosporangium</taxon>
    </lineage>
</organism>
<dbReference type="AlphaFoldDB" id="A0A9W6NN30"/>
<evidence type="ECO:0000256" key="5">
    <source>
        <dbReference type="ARBA" id="ARBA00022692"/>
    </source>
</evidence>
<feature type="transmembrane region" description="Helical" evidence="8">
    <location>
        <begin position="261"/>
        <end position="278"/>
    </location>
</feature>
<dbReference type="GO" id="GO:0009103">
    <property type="term" value="P:lipopolysaccharide biosynthetic process"/>
    <property type="evidence" value="ECO:0007669"/>
    <property type="project" value="UniProtKB-ARBA"/>
</dbReference>
<keyword evidence="5 8" id="KW-0812">Transmembrane</keyword>
<dbReference type="RefSeq" id="WP_261962926.1">
    <property type="nucleotide sequence ID" value="NZ_BAAAXA010000003.1"/>
</dbReference>
<keyword evidence="3 10" id="KW-0328">Glycosyltransferase</keyword>
<dbReference type="InterPro" id="IPR050297">
    <property type="entry name" value="LipidA_mod_glycosyltrf_83"/>
</dbReference>
<dbReference type="InterPro" id="IPR038731">
    <property type="entry name" value="RgtA/B/C-like"/>
</dbReference>
<feature type="transmembrane region" description="Helical" evidence="8">
    <location>
        <begin position="187"/>
        <end position="205"/>
    </location>
</feature>
<feature type="transmembrane region" description="Helical" evidence="8">
    <location>
        <begin position="148"/>
        <end position="167"/>
    </location>
</feature>
<keyword evidence="4" id="KW-0808">Transferase</keyword>
<dbReference type="GO" id="GO:0005886">
    <property type="term" value="C:plasma membrane"/>
    <property type="evidence" value="ECO:0007669"/>
    <property type="project" value="UniProtKB-SubCell"/>
</dbReference>
<dbReference type="Pfam" id="PF13231">
    <property type="entry name" value="PMT_2"/>
    <property type="match status" value="1"/>
</dbReference>
<dbReference type="Proteomes" id="UP001143480">
    <property type="component" value="Unassembled WGS sequence"/>
</dbReference>
<evidence type="ECO:0000256" key="2">
    <source>
        <dbReference type="ARBA" id="ARBA00022475"/>
    </source>
</evidence>